<dbReference type="Gene3D" id="3.30.1150.10">
    <property type="match status" value="1"/>
</dbReference>
<evidence type="ECO:0000313" key="8">
    <source>
        <dbReference type="Proteomes" id="UP000315995"/>
    </source>
</evidence>
<evidence type="ECO:0000256" key="3">
    <source>
        <dbReference type="ARBA" id="ARBA00022989"/>
    </source>
</evidence>
<feature type="compositionally biased region" description="Basic and acidic residues" evidence="5">
    <location>
        <begin position="142"/>
        <end position="151"/>
    </location>
</feature>
<evidence type="ECO:0000256" key="5">
    <source>
        <dbReference type="SAM" id="MobiDB-lite"/>
    </source>
</evidence>
<dbReference type="OrthoDB" id="5524095at2"/>
<comment type="subcellular location">
    <subcellularLocation>
        <location evidence="1">Membrane</location>
        <topology evidence="1">Single-pass membrane protein</topology>
    </subcellularLocation>
</comment>
<feature type="compositionally biased region" description="Acidic residues" evidence="5">
    <location>
        <begin position="68"/>
        <end position="84"/>
    </location>
</feature>
<keyword evidence="8" id="KW-1185">Reference proteome</keyword>
<evidence type="ECO:0000256" key="1">
    <source>
        <dbReference type="ARBA" id="ARBA00004167"/>
    </source>
</evidence>
<keyword evidence="3 6" id="KW-1133">Transmembrane helix</keyword>
<evidence type="ECO:0000256" key="2">
    <source>
        <dbReference type="ARBA" id="ARBA00022692"/>
    </source>
</evidence>
<accession>A0A5B8YGI4</accession>
<feature type="compositionally biased region" description="Acidic residues" evidence="5">
    <location>
        <begin position="159"/>
        <end position="197"/>
    </location>
</feature>
<dbReference type="AlphaFoldDB" id="A0A4Y6Q1U0"/>
<evidence type="ECO:0000256" key="6">
    <source>
        <dbReference type="SAM" id="Phobius"/>
    </source>
</evidence>
<evidence type="ECO:0000256" key="4">
    <source>
        <dbReference type="ARBA" id="ARBA00023136"/>
    </source>
</evidence>
<feature type="region of interest" description="Disordered" evidence="5">
    <location>
        <begin position="63"/>
        <end position="234"/>
    </location>
</feature>
<feature type="transmembrane region" description="Helical" evidence="6">
    <location>
        <begin position="24"/>
        <end position="43"/>
    </location>
</feature>
<dbReference type="EMBL" id="CP041186">
    <property type="protein sequence ID" value="QDG54502.1"/>
    <property type="molecule type" value="Genomic_DNA"/>
</dbReference>
<dbReference type="RefSeq" id="WP_141200946.1">
    <property type="nucleotide sequence ID" value="NZ_CP041186.1"/>
</dbReference>
<gene>
    <name evidence="7" type="ORF">FIV42_28280</name>
</gene>
<feature type="compositionally biased region" description="Polar residues" evidence="5">
    <location>
        <begin position="127"/>
        <end position="137"/>
    </location>
</feature>
<organism evidence="7 8">
    <name type="scientific">Persicimonas caeni</name>
    <dbReference type="NCBI Taxonomy" id="2292766"/>
    <lineage>
        <taxon>Bacteria</taxon>
        <taxon>Deltaproteobacteria</taxon>
        <taxon>Bradymonadales</taxon>
        <taxon>Bradymonadaceae</taxon>
        <taxon>Persicimonas</taxon>
    </lineage>
</organism>
<dbReference type="NCBIfam" id="TIGR01352">
    <property type="entry name" value="tonB_Cterm"/>
    <property type="match status" value="1"/>
</dbReference>
<feature type="compositionally biased region" description="Basic and acidic residues" evidence="5">
    <location>
        <begin position="92"/>
        <end position="126"/>
    </location>
</feature>
<dbReference type="SUPFAM" id="SSF74653">
    <property type="entry name" value="TolA/TonB C-terminal domain"/>
    <property type="match status" value="1"/>
</dbReference>
<accession>A0A4Y6Q1U0</accession>
<proteinExistence type="predicted"/>
<name>A0A4Y6Q1U0_PERCE</name>
<protein>
    <submittedName>
        <fullName evidence="7">TonB family protein</fullName>
    </submittedName>
</protein>
<dbReference type="InterPro" id="IPR006260">
    <property type="entry name" value="TonB/TolA_C"/>
</dbReference>
<dbReference type="GO" id="GO:0016020">
    <property type="term" value="C:membrane"/>
    <property type="evidence" value="ECO:0007669"/>
    <property type="project" value="UniProtKB-SubCell"/>
</dbReference>
<keyword evidence="4 6" id="KW-0472">Membrane</keyword>
<evidence type="ECO:0000313" key="7">
    <source>
        <dbReference type="EMBL" id="QDG54502.1"/>
    </source>
</evidence>
<dbReference type="Proteomes" id="UP000315995">
    <property type="component" value="Chromosome"/>
</dbReference>
<sequence>MPADERHTDAQPFRLPRQRSARKSVLWAIALSIAVHIPILLSFPNLLDTDDALEPTEFDATREFELTVVDEPEEKPERVEDELDGQFVSQKPPEKQERPDEAKFLDQYDSKVEEETARKPGRDEKIISNTGSETSGLPSRPEPTHRPERMQEITPPQPEPEEAPEQEVAEEASEEPSEEAAEQEAADQAVELDEVESVAEGVVQQEDSKRSKPNPKSLFPSMENVPVGQLGGGSIDYLRDVKDGEKTLLNRKKSRYWSFMHRFKMAVLEQWKGGEVYRQRDPYGKVYGVKDRYSVLGIALNGDGSLRKIHVERPSGLDFWDEEAVRAIREAAPFPNPPEGLKDRDGIIHIRFGFLLDINTGEMRGLRIFR</sequence>
<dbReference type="Pfam" id="PF13103">
    <property type="entry name" value="TonB_2"/>
    <property type="match status" value="1"/>
</dbReference>
<reference evidence="7 8" key="1">
    <citation type="submission" date="2019-06" db="EMBL/GenBank/DDBJ databases">
        <title>Persicimonas caeni gen. nov., sp. nov., a predatory bacterium isolated from solar saltern.</title>
        <authorList>
            <person name="Wang S."/>
        </authorList>
    </citation>
    <scope>NUCLEOTIDE SEQUENCE [LARGE SCALE GENOMIC DNA]</scope>
    <source>
        <strain evidence="7 8">YN101</strain>
    </source>
</reference>
<keyword evidence="2 6" id="KW-0812">Transmembrane</keyword>